<sequence>MKPPVNQQPAFASSFPNTNGRTVLAPQSGIPDVGERKVLLPTDANNQQNVLMKATGPVNEGKIFLPQHTQAAQQAVALASPQQPALNPSGDAMVGVPDIAVNKWKAFLPTYRISLLRMSAVVQ</sequence>
<feature type="region of interest" description="Disordered" evidence="1">
    <location>
        <begin position="1"/>
        <end position="29"/>
    </location>
</feature>
<keyword evidence="2" id="KW-1185">Reference proteome</keyword>
<evidence type="ECO:0000256" key="1">
    <source>
        <dbReference type="SAM" id="MobiDB-lite"/>
    </source>
</evidence>
<protein>
    <submittedName>
        <fullName evidence="3">Uncharacterized protein</fullName>
    </submittedName>
</protein>
<dbReference type="AlphaFoldDB" id="A0A915K812"/>
<name>A0A915K812_ROMCU</name>
<dbReference type="Proteomes" id="UP000887565">
    <property type="component" value="Unplaced"/>
</dbReference>
<reference evidence="3" key="1">
    <citation type="submission" date="2022-11" db="UniProtKB">
        <authorList>
            <consortium name="WormBaseParasite"/>
        </authorList>
    </citation>
    <scope>IDENTIFICATION</scope>
</reference>
<evidence type="ECO:0000313" key="2">
    <source>
        <dbReference type="Proteomes" id="UP000887565"/>
    </source>
</evidence>
<dbReference type="WBParaSite" id="nRc.2.0.1.t34027-RA">
    <property type="protein sequence ID" value="nRc.2.0.1.t34027-RA"/>
    <property type="gene ID" value="nRc.2.0.1.g34027"/>
</dbReference>
<proteinExistence type="predicted"/>
<evidence type="ECO:0000313" key="3">
    <source>
        <dbReference type="WBParaSite" id="nRc.2.0.1.t34027-RA"/>
    </source>
</evidence>
<feature type="compositionally biased region" description="Polar residues" evidence="1">
    <location>
        <begin position="1"/>
        <end position="21"/>
    </location>
</feature>
<organism evidence="2 3">
    <name type="scientific">Romanomermis culicivorax</name>
    <name type="common">Nematode worm</name>
    <dbReference type="NCBI Taxonomy" id="13658"/>
    <lineage>
        <taxon>Eukaryota</taxon>
        <taxon>Metazoa</taxon>
        <taxon>Ecdysozoa</taxon>
        <taxon>Nematoda</taxon>
        <taxon>Enoplea</taxon>
        <taxon>Dorylaimia</taxon>
        <taxon>Mermithida</taxon>
        <taxon>Mermithoidea</taxon>
        <taxon>Mermithidae</taxon>
        <taxon>Romanomermis</taxon>
    </lineage>
</organism>
<accession>A0A915K812</accession>